<protein>
    <submittedName>
        <fullName evidence="1">Uncharacterized protein</fullName>
    </submittedName>
</protein>
<name>A0A2P2E1H8_9LEPT</name>
<dbReference type="RefSeq" id="WP_108976551.1">
    <property type="nucleotide sequence ID" value="NZ_BFBB01000005.1"/>
</dbReference>
<keyword evidence="2" id="KW-1185">Reference proteome</keyword>
<comment type="caution">
    <text evidence="1">The sequence shown here is derived from an EMBL/GenBank/DDBJ whole genome shotgun (WGS) entry which is preliminary data.</text>
</comment>
<evidence type="ECO:0000313" key="1">
    <source>
        <dbReference type="EMBL" id="GBF50646.1"/>
    </source>
</evidence>
<proteinExistence type="predicted"/>
<dbReference type="AlphaFoldDB" id="A0A2P2E1H8"/>
<dbReference type="Proteomes" id="UP000245133">
    <property type="component" value="Unassembled WGS sequence"/>
</dbReference>
<organism evidence="1 2">
    <name type="scientific">Leptospira ryugenii</name>
    <dbReference type="NCBI Taxonomy" id="1917863"/>
    <lineage>
        <taxon>Bacteria</taxon>
        <taxon>Pseudomonadati</taxon>
        <taxon>Spirochaetota</taxon>
        <taxon>Spirochaetia</taxon>
        <taxon>Leptospirales</taxon>
        <taxon>Leptospiraceae</taxon>
        <taxon>Leptospira</taxon>
    </lineage>
</organism>
<evidence type="ECO:0000313" key="2">
    <source>
        <dbReference type="Proteomes" id="UP000245133"/>
    </source>
</evidence>
<accession>A0A2P2E1H8</accession>
<gene>
    <name evidence="1" type="ORF">LPTSP4_21720</name>
</gene>
<reference evidence="1 2" key="1">
    <citation type="submission" date="2018-02" db="EMBL/GenBank/DDBJ databases">
        <title>Novel Leptospira species isolated from soil and water in Japan.</title>
        <authorList>
            <person name="Nakao R."/>
            <person name="Masuzawa T."/>
        </authorList>
    </citation>
    <scope>NUCLEOTIDE SEQUENCE [LARGE SCALE GENOMIC DNA]</scope>
    <source>
        <strain evidence="1 2">YH101</strain>
    </source>
</reference>
<dbReference type="EMBL" id="BFBB01000005">
    <property type="protein sequence ID" value="GBF50646.1"/>
    <property type="molecule type" value="Genomic_DNA"/>
</dbReference>
<sequence length="175" mass="20385">MEFLNKFRITVSCLMVSLIPINCQKFEEISDKELSKFDGIYDFEFNNSSFEEKFDETKKIKFHYIYNCAEINTESKQLIIQLTKNTEKVFFDIKKVDDTHWVFISKQGIMDGDLGLSYGQHREIGLSFTDVKGRKRTTSISAIGDKSLEACIERNNANYDNEIQFVKEQNNDGEK</sequence>